<dbReference type="EMBL" id="MN739775">
    <property type="protein sequence ID" value="QHT25833.1"/>
    <property type="molecule type" value="Genomic_DNA"/>
</dbReference>
<sequence>MDSVRTITTQISQISINDIVTIYNIISQAINKRNRKRCYVIKIEASNIVS</sequence>
<protein>
    <submittedName>
        <fullName evidence="1">Uncharacterized protein</fullName>
    </submittedName>
</protein>
<dbReference type="AlphaFoldDB" id="A0A6C0EBR2"/>
<accession>A0A6C0EBR2</accession>
<evidence type="ECO:0000313" key="1">
    <source>
        <dbReference type="EMBL" id="QHT25833.1"/>
    </source>
</evidence>
<proteinExistence type="predicted"/>
<reference evidence="1" key="1">
    <citation type="journal article" date="2020" name="Nature">
        <title>Giant virus diversity and host interactions through global metagenomics.</title>
        <authorList>
            <person name="Schulz F."/>
            <person name="Roux S."/>
            <person name="Paez-Espino D."/>
            <person name="Jungbluth S."/>
            <person name="Walsh D.A."/>
            <person name="Denef V.J."/>
            <person name="McMahon K.D."/>
            <person name="Konstantinidis K.T."/>
            <person name="Eloe-Fadrosh E.A."/>
            <person name="Kyrpides N.C."/>
            <person name="Woyke T."/>
        </authorList>
    </citation>
    <scope>NUCLEOTIDE SEQUENCE</scope>
    <source>
        <strain evidence="1">GVMAG-M-3300023179-27</strain>
    </source>
</reference>
<name>A0A6C0EBR2_9ZZZZ</name>
<organism evidence="1">
    <name type="scientific">viral metagenome</name>
    <dbReference type="NCBI Taxonomy" id="1070528"/>
    <lineage>
        <taxon>unclassified sequences</taxon>
        <taxon>metagenomes</taxon>
        <taxon>organismal metagenomes</taxon>
    </lineage>
</organism>